<dbReference type="PATRIC" id="fig|331679.3.peg.635"/>
<keyword evidence="5" id="KW-1185">Reference proteome</keyword>
<dbReference type="OrthoDB" id="1767844at2"/>
<dbReference type="InterPro" id="IPR013325">
    <property type="entry name" value="RNA_pol_sigma_r2"/>
</dbReference>
<name>A0A0R2KV26_9LACO</name>
<gene>
    <name evidence="4" type="ORF">FEZ51_06925</name>
    <name evidence="3" type="ORF">IV81_GL000628</name>
</gene>
<evidence type="ECO:0000313" key="4">
    <source>
        <dbReference type="EMBL" id="TLQ03996.1"/>
    </source>
</evidence>
<proteinExistence type="predicted"/>
<evidence type="ECO:0000256" key="2">
    <source>
        <dbReference type="ARBA" id="ARBA00023163"/>
    </source>
</evidence>
<dbReference type="AlphaFoldDB" id="A0A0R2KV26"/>
<sequence length="191" mass="22665">MDNSEETKIIKQIKANDSSNFEILFKKYEPIVKNMRGRYTIHHFDWDDWLQEGRIVFFNSIINFDTDLGMTLGVFFRANFRNRIYSLLRFEMAYKRKAGLTAQSIEELDEDFENRCERVSKITPHQNLTIKENYVQYEALLSKFEREVSVLLFQGNEPKQIASILKCDVAKIQNALIRCKQKLSEQLYSRD</sequence>
<dbReference type="EMBL" id="VBTH01000011">
    <property type="protein sequence ID" value="TLQ03996.1"/>
    <property type="molecule type" value="Genomic_DNA"/>
</dbReference>
<dbReference type="GO" id="GO:0003700">
    <property type="term" value="F:DNA-binding transcription factor activity"/>
    <property type="evidence" value="ECO:0007669"/>
    <property type="project" value="InterPro"/>
</dbReference>
<organism evidence="3 5">
    <name type="scientific">Pediococcus stilesii</name>
    <dbReference type="NCBI Taxonomy" id="331679"/>
    <lineage>
        <taxon>Bacteria</taxon>
        <taxon>Bacillati</taxon>
        <taxon>Bacillota</taxon>
        <taxon>Bacilli</taxon>
        <taxon>Lactobacillales</taxon>
        <taxon>Lactobacillaceae</taxon>
        <taxon>Pediococcus</taxon>
    </lineage>
</organism>
<evidence type="ECO:0000313" key="3">
    <source>
        <dbReference type="EMBL" id="KRN93345.1"/>
    </source>
</evidence>
<dbReference type="InterPro" id="IPR016032">
    <property type="entry name" value="Sig_transdc_resp-reg_C-effctor"/>
</dbReference>
<dbReference type="SUPFAM" id="SSF88946">
    <property type="entry name" value="Sigma2 domain of RNA polymerase sigma factors"/>
    <property type="match status" value="1"/>
</dbReference>
<keyword evidence="2" id="KW-0804">Transcription</keyword>
<evidence type="ECO:0000313" key="6">
    <source>
        <dbReference type="Proteomes" id="UP000305541"/>
    </source>
</evidence>
<dbReference type="Proteomes" id="UP000051859">
    <property type="component" value="Unassembled WGS sequence"/>
</dbReference>
<dbReference type="SUPFAM" id="SSF46894">
    <property type="entry name" value="C-terminal effector domain of the bipartite response regulators"/>
    <property type="match status" value="1"/>
</dbReference>
<dbReference type="Gene3D" id="1.10.1740.10">
    <property type="match status" value="1"/>
</dbReference>
<protein>
    <submittedName>
        <fullName evidence="3">ComX</fullName>
    </submittedName>
    <submittedName>
        <fullName evidence="4">Sigma-70 family RNA polymerase sigma factor</fullName>
    </submittedName>
</protein>
<dbReference type="STRING" id="331679.IV81_GL000628"/>
<dbReference type="NCBIfam" id="TIGR02937">
    <property type="entry name" value="sigma70-ECF"/>
    <property type="match status" value="1"/>
</dbReference>
<comment type="caution">
    <text evidence="3">The sequence shown here is derived from an EMBL/GenBank/DDBJ whole genome shotgun (WGS) entry which is preliminary data.</text>
</comment>
<accession>A0A0R2KV26</accession>
<dbReference type="EMBL" id="JQBX01000017">
    <property type="protein sequence ID" value="KRN93345.1"/>
    <property type="molecule type" value="Genomic_DNA"/>
</dbReference>
<reference evidence="4 6" key="2">
    <citation type="submission" date="2019-05" db="EMBL/GenBank/DDBJ databases">
        <title>The metagenome of a microbial culture collection derived from dairy environment covers the genomic content of the human microbiome.</title>
        <authorList>
            <person name="Roder T."/>
            <person name="Wuthrich D."/>
            <person name="Sattari Z."/>
            <person name="Von Ah U."/>
            <person name="Bar C."/>
            <person name="Ronchi F."/>
            <person name="Macpherson A.J."/>
            <person name="Ganal-Vonarburg S.C."/>
            <person name="Bruggmann R."/>
            <person name="Vergeres G."/>
        </authorList>
    </citation>
    <scope>NUCLEOTIDE SEQUENCE [LARGE SCALE GENOMIC DNA]</scope>
    <source>
        <strain evidence="4 6">FAM 18815</strain>
    </source>
</reference>
<dbReference type="RefSeq" id="WP_138474522.1">
    <property type="nucleotide sequence ID" value="NZ_JQBX01000017.1"/>
</dbReference>
<reference evidence="3 5" key="1">
    <citation type="journal article" date="2015" name="Genome Announc.">
        <title>Expanding the biotechnology potential of lactobacilli through comparative genomics of 213 strains and associated genera.</title>
        <authorList>
            <person name="Sun Z."/>
            <person name="Harris H.M."/>
            <person name="McCann A."/>
            <person name="Guo C."/>
            <person name="Argimon S."/>
            <person name="Zhang W."/>
            <person name="Yang X."/>
            <person name="Jeffery I.B."/>
            <person name="Cooney J.C."/>
            <person name="Kagawa T.F."/>
            <person name="Liu W."/>
            <person name="Song Y."/>
            <person name="Salvetti E."/>
            <person name="Wrobel A."/>
            <person name="Rasinkangas P."/>
            <person name="Parkhill J."/>
            <person name="Rea M.C."/>
            <person name="O'Sullivan O."/>
            <person name="Ritari J."/>
            <person name="Douillard F.P."/>
            <person name="Paul Ross R."/>
            <person name="Yang R."/>
            <person name="Briner A.E."/>
            <person name="Felis G.E."/>
            <person name="de Vos W.M."/>
            <person name="Barrangou R."/>
            <person name="Klaenhammer T.R."/>
            <person name="Caufield P.W."/>
            <person name="Cui Y."/>
            <person name="Zhang H."/>
            <person name="O'Toole P.W."/>
        </authorList>
    </citation>
    <scope>NUCLEOTIDE SEQUENCE [LARGE SCALE GENOMIC DNA]</scope>
    <source>
        <strain evidence="3 5">DSM 18001</strain>
    </source>
</reference>
<dbReference type="GO" id="GO:0003677">
    <property type="term" value="F:DNA binding"/>
    <property type="evidence" value="ECO:0007669"/>
    <property type="project" value="InterPro"/>
</dbReference>
<dbReference type="GO" id="GO:0006352">
    <property type="term" value="P:DNA-templated transcription initiation"/>
    <property type="evidence" value="ECO:0007669"/>
    <property type="project" value="InterPro"/>
</dbReference>
<dbReference type="InterPro" id="IPR014284">
    <property type="entry name" value="RNA_pol_sigma-70_dom"/>
</dbReference>
<keyword evidence="1" id="KW-0805">Transcription regulation</keyword>
<evidence type="ECO:0000313" key="5">
    <source>
        <dbReference type="Proteomes" id="UP000051859"/>
    </source>
</evidence>
<evidence type="ECO:0000256" key="1">
    <source>
        <dbReference type="ARBA" id="ARBA00023015"/>
    </source>
</evidence>
<dbReference type="Proteomes" id="UP000305541">
    <property type="component" value="Unassembled WGS sequence"/>
</dbReference>